<proteinExistence type="predicted"/>
<dbReference type="KEGG" id="achh:ABFG95_06835"/>
<evidence type="ECO:0000313" key="1">
    <source>
        <dbReference type="EMBL" id="XBP00186.1"/>
    </source>
</evidence>
<dbReference type="Gene3D" id="1.10.3230.30">
    <property type="entry name" value="Phage gp6-like head-tail connector protein"/>
    <property type="match status" value="1"/>
</dbReference>
<protein>
    <submittedName>
        <fullName evidence="1">Head-tail connector protein</fullName>
    </submittedName>
</protein>
<dbReference type="AlphaFoldDB" id="A0AAU7LE71"/>
<gene>
    <name evidence="1" type="ORF">ABFG95_06835</name>
</gene>
<dbReference type="EMBL" id="CP157584">
    <property type="protein sequence ID" value="XBP00186.1"/>
    <property type="molecule type" value="Genomic_DNA"/>
</dbReference>
<dbReference type="InterPro" id="IPR006450">
    <property type="entry name" value="Phage_HK97_gp6-like"/>
</dbReference>
<dbReference type="Pfam" id="PF05135">
    <property type="entry name" value="Phage_connect_1"/>
    <property type="match status" value="1"/>
</dbReference>
<organism evidence="1">
    <name type="scientific">Achromobacter sp. HNDS-1</name>
    <dbReference type="NCBI Taxonomy" id="3151598"/>
    <lineage>
        <taxon>Bacteria</taxon>
        <taxon>Pseudomonadati</taxon>
        <taxon>Pseudomonadota</taxon>
        <taxon>Betaproteobacteria</taxon>
        <taxon>Burkholderiales</taxon>
        <taxon>Alcaligenaceae</taxon>
        <taxon>Achromobacter</taxon>
    </lineage>
</organism>
<name>A0AAU7LE71_9BURK</name>
<reference evidence="1" key="1">
    <citation type="submission" date="2024-05" db="EMBL/GenBank/DDBJ databases">
        <title>Transcriptome analysis of the degradation process of organic nitrogen by two heterotrophic nitrifying and aerobic denitrifying bacteria, Achromobacter sp. HNDS-1 and Enterobacter sp. HNDS-6.</title>
        <authorList>
            <person name="Huang Y."/>
        </authorList>
    </citation>
    <scope>NUCLEOTIDE SEQUENCE</scope>
    <source>
        <strain evidence="1">HNDS-1</strain>
    </source>
</reference>
<dbReference type="RefSeq" id="WP_348995652.1">
    <property type="nucleotide sequence ID" value="NZ_CP157584.1"/>
</dbReference>
<dbReference type="CDD" id="cd08054">
    <property type="entry name" value="gp6"/>
    <property type="match status" value="1"/>
</dbReference>
<sequence>MLELKEIREQLRIDEAETSDALLTRYLGAAVRRFEARTGRRLFKDAESAPNPTPENAVFLDDDIALALLLLIGHWNVNREASTDLKLAITPQGFYELANPYRWWSE</sequence>
<accession>A0AAU7LE71</accession>
<dbReference type="NCBIfam" id="TIGR01560">
    <property type="entry name" value="put_DNA_pack"/>
    <property type="match status" value="1"/>
</dbReference>
<dbReference type="InterPro" id="IPR021146">
    <property type="entry name" value="Phage_gp6-like_head-tail"/>
</dbReference>